<reference evidence="3" key="1">
    <citation type="submission" date="2023-03" db="EMBL/GenBank/DDBJ databases">
        <title>Chromosome-level genomes of two armyworms, Mythimna separata and Mythimna loreyi, provide insights into the biosynthesis and reception of sex pheromones.</title>
        <authorList>
            <person name="Zhao H."/>
        </authorList>
    </citation>
    <scope>NUCLEOTIDE SEQUENCE</scope>
    <source>
        <strain evidence="3">BeijingLab</strain>
        <tissue evidence="3">Pupa</tissue>
    </source>
</reference>
<gene>
    <name evidence="3" type="ORF">PYW07_015889</name>
</gene>
<keyword evidence="1" id="KW-0175">Coiled coil</keyword>
<evidence type="ECO:0000313" key="4">
    <source>
        <dbReference type="Proteomes" id="UP001231518"/>
    </source>
</evidence>
<feature type="region of interest" description="Disordered" evidence="2">
    <location>
        <begin position="96"/>
        <end position="125"/>
    </location>
</feature>
<keyword evidence="4" id="KW-1185">Reference proteome</keyword>
<sequence length="1084" mass="125651">MSQSVCGEAKQDVQVEPVKGVGLPREMRHLCRIPQRMPNARQKPPPHKPEVSADMGEKKKPHADAVSVHQRLPRLAGRPRSNEVRPKSANRVKDDLNIGRSALPVPRSARPTAPSRAQNTNRRASTIPRKINENVVGQAGKVTRTVITIPAPGQHSQRANTKSGHHPVNHPGLPDQEVISKQEQISFKSEEIDEFNRTSSPPIFERDSTLCCSHSDKITKLKTTWQQNMAQFEKMKNDLSDRQGALLDLYALMRTTHTKMKMLGQKAIMPPNEDLRIMNVANLTPEQLLQLCSTVRADDRFQRHARTKDNQLGSKAPIAFDMSKLYAMPSKLVATCEQTLFKRKEIINWFETLKTEDKGIGMNRLSKKINEFNAENEMLKCSLDQAKGEFVKELNEIIEFMKKSINETVILQLRTEELTYTLSELNSQNADLRKQMHNAEHLRPNTYKAKVEELEKELKEERCKKIFMRDRLSRAEGQIKIGVERASQLEAALEQTRSQTWSLERKVQQLIEKNATLQTEFDLELNKLRESIKENTSHLELIAEAREKLQAEKEDLVKRLEDLSNNYNESIQCIKQEMNSNIAKLIEAERRNEELVEEKKNVEVKLDAMCSKLVESELRYKDLAKELQEAKYNLNQTTMCERELSSAKRDLDIAVIEIEDYRKKVAEQSVTIKEYEKNIKESINLEENLKSNLIHKEKYICDLEKQQSLLEKQLHESESKMESYQEQLSSLKNHIAELQQDFGEFENIEELQETVNQQRAKLQEADKQNRELTEALQKKDAELERHMDTITEQEHLLSQRNGVIKMLSGKDEEHNNIIKLLRNNLEMRNQADLDLNQQINEKNSEVEALLANLETRKQQISQLEKIILTLEDQLRKVSSCRRKDLDKVNLLEQKIAEYESYHMEPRRSELPSHNLDSIIKILEDELGTSFDPSLTKKDHDFGTPQRDRRRENIESYECHKVNNNHNMYENDHDTLPTKIVMGNFVKKTYIPTNDELYKNEKQDRKKALSNMDSQKWMPSREPMNVYTTTTPTIKDSNYPPFRGLLPAGSHLKDNVLSRNIHLLTSNQLRDEKKSKMFKIAGHRL</sequence>
<dbReference type="AlphaFoldDB" id="A0AAD8DVU3"/>
<organism evidence="3 4">
    <name type="scientific">Mythimna separata</name>
    <name type="common">Oriental armyworm</name>
    <name type="synonym">Pseudaletia separata</name>
    <dbReference type="NCBI Taxonomy" id="271217"/>
    <lineage>
        <taxon>Eukaryota</taxon>
        <taxon>Metazoa</taxon>
        <taxon>Ecdysozoa</taxon>
        <taxon>Arthropoda</taxon>
        <taxon>Hexapoda</taxon>
        <taxon>Insecta</taxon>
        <taxon>Pterygota</taxon>
        <taxon>Neoptera</taxon>
        <taxon>Endopterygota</taxon>
        <taxon>Lepidoptera</taxon>
        <taxon>Glossata</taxon>
        <taxon>Ditrysia</taxon>
        <taxon>Noctuoidea</taxon>
        <taxon>Noctuidae</taxon>
        <taxon>Noctuinae</taxon>
        <taxon>Hadenini</taxon>
        <taxon>Mythimna</taxon>
    </lineage>
</organism>
<feature type="region of interest" description="Disordered" evidence="2">
    <location>
        <begin position="1"/>
        <end position="21"/>
    </location>
</feature>
<dbReference type="EMBL" id="JARGEI010000010">
    <property type="protein sequence ID" value="KAJ8724931.1"/>
    <property type="molecule type" value="Genomic_DNA"/>
</dbReference>
<feature type="region of interest" description="Disordered" evidence="2">
    <location>
        <begin position="34"/>
        <end position="71"/>
    </location>
</feature>
<evidence type="ECO:0000256" key="1">
    <source>
        <dbReference type="SAM" id="Coils"/>
    </source>
</evidence>
<feature type="compositionally biased region" description="Basic and acidic residues" evidence="2">
    <location>
        <begin position="47"/>
        <end position="58"/>
    </location>
</feature>
<proteinExistence type="predicted"/>
<feature type="coiled-coil region" evidence="1">
    <location>
        <begin position="415"/>
        <end position="789"/>
    </location>
</feature>
<comment type="caution">
    <text evidence="3">The sequence shown here is derived from an EMBL/GenBank/DDBJ whole genome shotgun (WGS) entry which is preliminary data.</text>
</comment>
<evidence type="ECO:0000313" key="3">
    <source>
        <dbReference type="EMBL" id="KAJ8724931.1"/>
    </source>
</evidence>
<dbReference type="Proteomes" id="UP001231518">
    <property type="component" value="Chromosome 7"/>
</dbReference>
<accession>A0AAD8DVU3</accession>
<evidence type="ECO:0000256" key="2">
    <source>
        <dbReference type="SAM" id="MobiDB-lite"/>
    </source>
</evidence>
<protein>
    <submittedName>
        <fullName evidence="3">Uncharacterized protein</fullName>
    </submittedName>
</protein>
<feature type="coiled-coil region" evidence="1">
    <location>
        <begin position="362"/>
        <end position="389"/>
    </location>
</feature>
<feature type="coiled-coil region" evidence="1">
    <location>
        <begin position="836"/>
        <end position="873"/>
    </location>
</feature>
<name>A0AAD8DVU3_MYTSE</name>
<feature type="compositionally biased region" description="Polar residues" evidence="2">
    <location>
        <begin position="115"/>
        <end position="124"/>
    </location>
</feature>